<name>A0A238F6M7_9BASI</name>
<keyword evidence="5" id="KW-0234">DNA repair</keyword>
<dbReference type="Proteomes" id="UP000198372">
    <property type="component" value="Unassembled WGS sequence"/>
</dbReference>
<dbReference type="AlphaFoldDB" id="A0A238F6M7"/>
<reference evidence="9" key="1">
    <citation type="submission" date="2016-09" db="EMBL/GenBank/DDBJ databases">
        <authorList>
            <person name="Jeantristanb JTB J.-T."/>
            <person name="Ricardo R."/>
        </authorList>
    </citation>
    <scope>NUCLEOTIDE SEQUENCE [LARGE SCALE GENOMIC DNA]</scope>
</reference>
<dbReference type="OrthoDB" id="5957327at2759"/>
<protein>
    <submittedName>
        <fullName evidence="8">BQ2448_5125 protein</fullName>
    </submittedName>
</protein>
<evidence type="ECO:0000259" key="7">
    <source>
        <dbReference type="SMART" id="SM00382"/>
    </source>
</evidence>
<organism evidence="8 9">
    <name type="scientific">Microbotryum intermedium</name>
    <dbReference type="NCBI Taxonomy" id="269621"/>
    <lineage>
        <taxon>Eukaryota</taxon>
        <taxon>Fungi</taxon>
        <taxon>Dikarya</taxon>
        <taxon>Basidiomycota</taxon>
        <taxon>Pucciniomycotina</taxon>
        <taxon>Microbotryomycetes</taxon>
        <taxon>Microbotryales</taxon>
        <taxon>Microbotryaceae</taxon>
        <taxon>Microbotryum</taxon>
    </lineage>
</organism>
<dbReference type="GO" id="GO:0008821">
    <property type="term" value="F:crossover junction DNA endonuclease activity"/>
    <property type="evidence" value="ECO:0007669"/>
    <property type="project" value="TreeGrafter"/>
</dbReference>
<dbReference type="PANTHER" id="PTHR46239">
    <property type="entry name" value="DNA REPAIR PROTEIN RAD51 HOMOLOG 3 RAD51C"/>
    <property type="match status" value="1"/>
</dbReference>
<dbReference type="STRING" id="269621.A0A238F6M7"/>
<keyword evidence="2" id="KW-0547">Nucleotide-binding</keyword>
<dbReference type="GO" id="GO:0000400">
    <property type="term" value="F:four-way junction DNA binding"/>
    <property type="evidence" value="ECO:0007669"/>
    <property type="project" value="TreeGrafter"/>
</dbReference>
<dbReference type="GO" id="GO:0033065">
    <property type="term" value="C:Rad51C-XRCC3 complex"/>
    <property type="evidence" value="ECO:0007669"/>
    <property type="project" value="TreeGrafter"/>
</dbReference>
<keyword evidence="9" id="KW-1185">Reference proteome</keyword>
<dbReference type="GO" id="GO:0005657">
    <property type="term" value="C:replication fork"/>
    <property type="evidence" value="ECO:0007669"/>
    <property type="project" value="TreeGrafter"/>
</dbReference>
<dbReference type="Gene3D" id="3.40.50.300">
    <property type="entry name" value="P-loop containing nucleotide triphosphate hydrolases"/>
    <property type="match status" value="1"/>
</dbReference>
<evidence type="ECO:0000256" key="3">
    <source>
        <dbReference type="ARBA" id="ARBA00022763"/>
    </source>
</evidence>
<evidence type="ECO:0000313" key="9">
    <source>
        <dbReference type="Proteomes" id="UP000198372"/>
    </source>
</evidence>
<dbReference type="GO" id="GO:0005524">
    <property type="term" value="F:ATP binding"/>
    <property type="evidence" value="ECO:0007669"/>
    <property type="project" value="UniProtKB-KW"/>
</dbReference>
<dbReference type="SUPFAM" id="SSF52540">
    <property type="entry name" value="P-loop containing nucleoside triphosphate hydrolases"/>
    <property type="match status" value="1"/>
</dbReference>
<evidence type="ECO:0000256" key="1">
    <source>
        <dbReference type="ARBA" id="ARBA00004123"/>
    </source>
</evidence>
<dbReference type="GO" id="GO:0007131">
    <property type="term" value="P:reciprocal meiotic recombination"/>
    <property type="evidence" value="ECO:0007669"/>
    <property type="project" value="TreeGrafter"/>
</dbReference>
<accession>A0A238F6M7</accession>
<dbReference type="GO" id="GO:0033063">
    <property type="term" value="C:Rad51B-Rad51C-Rad51D-XRCC2 complex"/>
    <property type="evidence" value="ECO:0007669"/>
    <property type="project" value="TreeGrafter"/>
</dbReference>
<comment type="subcellular location">
    <subcellularLocation>
        <location evidence="1">Nucleus</location>
    </subcellularLocation>
</comment>
<evidence type="ECO:0000256" key="5">
    <source>
        <dbReference type="ARBA" id="ARBA00023204"/>
    </source>
</evidence>
<evidence type="ECO:0000256" key="6">
    <source>
        <dbReference type="ARBA" id="ARBA00023242"/>
    </source>
</evidence>
<proteinExistence type="predicted"/>
<dbReference type="PANTHER" id="PTHR46239:SF1">
    <property type="entry name" value="DNA REPAIR PROTEIN RAD51 HOMOLOG 3"/>
    <property type="match status" value="1"/>
</dbReference>
<dbReference type="InterPro" id="IPR003593">
    <property type="entry name" value="AAA+_ATPase"/>
</dbReference>
<dbReference type="SMART" id="SM00382">
    <property type="entry name" value="AAA"/>
    <property type="match status" value="1"/>
</dbReference>
<feature type="domain" description="AAA+ ATPase" evidence="7">
    <location>
        <begin position="75"/>
        <end position="281"/>
    </location>
</feature>
<keyword evidence="4" id="KW-0067">ATP-binding</keyword>
<keyword evidence="6" id="KW-0539">Nucleus</keyword>
<dbReference type="EMBL" id="FMSP01000002">
    <property type="protein sequence ID" value="SCV67514.1"/>
    <property type="molecule type" value="Genomic_DNA"/>
</dbReference>
<sequence length="344" mass="36721">MARPITDPVAHSQTALALLQESLHAPRYSCACSAIDDLVSPAPTSTDPAAAITFVAGGAGDPSTMTSPTMTGLAQASVLELVGPPGAGKTRTALGYALHTRFNAIAASRDDDEGSDATTSEEVLIVDAEGSLLPSLIHKTATLFAQHTGGNSPCSIPTGDARDVKLALDGLHYQRVTDVSLLIALLYSLPAWLEKHPKVSDDMVTLLILDSLTSHLRPTSLTPQTRTYILSQLRSLIHRTTLQNKLTIILTSALSLKLFDPNGEPTTFGGSSKDAEALLVPQLGESWIPVNEGVHFYRIVLYFDLEGERLAKLLAAPGPTRRTRGEFTMDVSAVFLDEPSRRSS</sequence>
<evidence type="ECO:0000256" key="4">
    <source>
        <dbReference type="ARBA" id="ARBA00022840"/>
    </source>
</evidence>
<gene>
    <name evidence="8" type="ORF">BQ2448_5125</name>
</gene>
<dbReference type="InterPro" id="IPR027417">
    <property type="entry name" value="P-loop_NTPase"/>
</dbReference>
<evidence type="ECO:0000313" key="8">
    <source>
        <dbReference type="EMBL" id="SCV67514.1"/>
    </source>
</evidence>
<dbReference type="InterPro" id="IPR052093">
    <property type="entry name" value="HR_Repair_Mediator"/>
</dbReference>
<evidence type="ECO:0000256" key="2">
    <source>
        <dbReference type="ARBA" id="ARBA00022741"/>
    </source>
</evidence>
<dbReference type="GO" id="GO:0000707">
    <property type="term" value="P:meiotic DNA recombinase assembly"/>
    <property type="evidence" value="ECO:0007669"/>
    <property type="project" value="TreeGrafter"/>
</dbReference>
<keyword evidence="3" id="KW-0227">DNA damage</keyword>